<keyword evidence="2" id="KW-0611">Plant defense</keyword>
<dbReference type="SUPFAM" id="SSF52058">
    <property type="entry name" value="L domain-like"/>
    <property type="match status" value="1"/>
</dbReference>
<evidence type="ECO:0000313" key="4">
    <source>
        <dbReference type="EMBL" id="KAL2322532.1"/>
    </source>
</evidence>
<dbReference type="EMBL" id="JBGMDY010000009">
    <property type="protein sequence ID" value="KAL2322532.1"/>
    <property type="molecule type" value="Genomic_DNA"/>
</dbReference>
<evidence type="ECO:0000256" key="1">
    <source>
        <dbReference type="ARBA" id="ARBA00022737"/>
    </source>
</evidence>
<dbReference type="InterPro" id="IPR036388">
    <property type="entry name" value="WH-like_DNA-bd_sf"/>
</dbReference>
<comment type="caution">
    <text evidence="4">The sequence shown here is derived from an EMBL/GenBank/DDBJ whole genome shotgun (WGS) entry which is preliminary data.</text>
</comment>
<dbReference type="Pfam" id="PF23598">
    <property type="entry name" value="LRR_14"/>
    <property type="match status" value="1"/>
</dbReference>
<dbReference type="Proteomes" id="UP001603857">
    <property type="component" value="Unassembled WGS sequence"/>
</dbReference>
<gene>
    <name evidence="4" type="ORF">Fmac_026911</name>
</gene>
<dbReference type="PANTHER" id="PTHR47186">
    <property type="entry name" value="LEUCINE-RICH REPEAT-CONTAINING PROTEIN 57"/>
    <property type="match status" value="1"/>
</dbReference>
<accession>A0ABD1LGD4</accession>
<dbReference type="Gene3D" id="1.10.10.10">
    <property type="entry name" value="Winged helix-like DNA-binding domain superfamily/Winged helix DNA-binding domain"/>
    <property type="match status" value="1"/>
</dbReference>
<organism evidence="4 5">
    <name type="scientific">Flemingia macrophylla</name>
    <dbReference type="NCBI Taxonomy" id="520843"/>
    <lineage>
        <taxon>Eukaryota</taxon>
        <taxon>Viridiplantae</taxon>
        <taxon>Streptophyta</taxon>
        <taxon>Embryophyta</taxon>
        <taxon>Tracheophyta</taxon>
        <taxon>Spermatophyta</taxon>
        <taxon>Magnoliopsida</taxon>
        <taxon>eudicotyledons</taxon>
        <taxon>Gunneridae</taxon>
        <taxon>Pentapetalae</taxon>
        <taxon>rosids</taxon>
        <taxon>fabids</taxon>
        <taxon>Fabales</taxon>
        <taxon>Fabaceae</taxon>
        <taxon>Papilionoideae</taxon>
        <taxon>50 kb inversion clade</taxon>
        <taxon>NPAAA clade</taxon>
        <taxon>indigoferoid/millettioid clade</taxon>
        <taxon>Phaseoleae</taxon>
        <taxon>Flemingia</taxon>
    </lineage>
</organism>
<dbReference type="PANTHER" id="PTHR47186:SF45">
    <property type="entry name" value="DISEASE RESISTANCE RPP13-LIKE PROTEIN 1"/>
    <property type="match status" value="1"/>
</dbReference>
<dbReference type="GO" id="GO:0006952">
    <property type="term" value="P:defense response"/>
    <property type="evidence" value="ECO:0007669"/>
    <property type="project" value="UniProtKB-KW"/>
</dbReference>
<dbReference type="InterPro" id="IPR032675">
    <property type="entry name" value="LRR_dom_sf"/>
</dbReference>
<proteinExistence type="predicted"/>
<protein>
    <recommendedName>
        <fullName evidence="3">Disease resistance R13L4/SHOC-2-like LRR domain-containing protein</fullName>
    </recommendedName>
</protein>
<sequence length="577" mass="66123">MSVRTNPMKAVASLLKHLRTVEKRQHLKTLKSELINMTNLFSTVKKNEEELLDALTAVDGYIRSSNIHQLIKEEENICKKIGDSAKNLLPDADTRESNVEAAQSSGRTIKDVKLHKREVKSPQPEELERFEVCYKALDDLHKRCFLSLLLFPENAVIKRRNVIFWWNVVLGHESEIFWNVFMELKRGALIVPHGHSDAMIHDVNKFKLSPCTHHESVRPLLQNDLKQFLSANDSKITTSSHCSDCSDHTRFECLALDRQKVKQKVKLSDELGFKSTHWRAVLNVGASYLNFGPQRLAKMKRLEVLQLGCWLQDSASHHIEVESEDFLNELSGQKHLKCLSLSGILGISKLPSSIFQLESLETLDLKACHYLETLPNDIASLRNLKYLDLSHCYLLDRMPKGIEKLTVLQVLKGFVIGRPNKTPCKISDLANLKNLERLSIHIGSGAVIQEREFERLIELTKLQHLKISWGVSDWFRDIQIILPSSLTRLHLECFPVQEIPEWLKPSKLHQGLKVLKITGGKLKSMNHGENNNQWGVEVLRLKYLKQLRVDIPDLKELFPLLSHAEIIQVLNHPYLVI</sequence>
<feature type="domain" description="Disease resistance R13L4/SHOC-2-like LRR" evidence="3">
    <location>
        <begin position="296"/>
        <end position="518"/>
    </location>
</feature>
<dbReference type="InterPro" id="IPR055414">
    <property type="entry name" value="LRR_R13L4/SHOC2-like"/>
</dbReference>
<dbReference type="Gene3D" id="3.80.10.10">
    <property type="entry name" value="Ribonuclease Inhibitor"/>
    <property type="match status" value="1"/>
</dbReference>
<reference evidence="4 5" key="1">
    <citation type="submission" date="2024-08" db="EMBL/GenBank/DDBJ databases">
        <title>Insights into the chromosomal genome structure of Flemingia macrophylla.</title>
        <authorList>
            <person name="Ding Y."/>
            <person name="Zhao Y."/>
            <person name="Bi W."/>
            <person name="Wu M."/>
            <person name="Zhao G."/>
            <person name="Gong Y."/>
            <person name="Li W."/>
            <person name="Zhang P."/>
        </authorList>
    </citation>
    <scope>NUCLEOTIDE SEQUENCE [LARGE SCALE GENOMIC DNA]</scope>
    <source>
        <strain evidence="4">DYQJB</strain>
        <tissue evidence="4">Leaf</tissue>
    </source>
</reference>
<evidence type="ECO:0000259" key="3">
    <source>
        <dbReference type="Pfam" id="PF23598"/>
    </source>
</evidence>
<evidence type="ECO:0000256" key="2">
    <source>
        <dbReference type="ARBA" id="ARBA00022821"/>
    </source>
</evidence>
<keyword evidence="1" id="KW-0677">Repeat</keyword>
<keyword evidence="5" id="KW-1185">Reference proteome</keyword>
<name>A0ABD1LGD4_9FABA</name>
<dbReference type="AlphaFoldDB" id="A0ABD1LGD4"/>
<evidence type="ECO:0000313" key="5">
    <source>
        <dbReference type="Proteomes" id="UP001603857"/>
    </source>
</evidence>